<dbReference type="EMBL" id="BAAFST010000015">
    <property type="protein sequence ID" value="GAB1299483.1"/>
    <property type="molecule type" value="Genomic_DNA"/>
</dbReference>
<dbReference type="PANTHER" id="PTHR23169:SF21">
    <property type="entry name" value="EPIPLAKIN"/>
    <property type="match status" value="1"/>
</dbReference>
<organism evidence="5 6">
    <name type="scientific">Apodemus speciosus</name>
    <name type="common">Large Japanese field mouse</name>
    <dbReference type="NCBI Taxonomy" id="105296"/>
    <lineage>
        <taxon>Eukaryota</taxon>
        <taxon>Metazoa</taxon>
        <taxon>Chordata</taxon>
        <taxon>Craniata</taxon>
        <taxon>Vertebrata</taxon>
        <taxon>Euteleostomi</taxon>
        <taxon>Mammalia</taxon>
        <taxon>Eutheria</taxon>
        <taxon>Euarchontoglires</taxon>
        <taxon>Glires</taxon>
        <taxon>Rodentia</taxon>
        <taxon>Myomorpha</taxon>
        <taxon>Muroidea</taxon>
        <taxon>Muridae</taxon>
        <taxon>Murinae</taxon>
        <taxon>Apodemus</taxon>
    </lineage>
</organism>
<keyword evidence="6" id="KW-1185">Reference proteome</keyword>
<comment type="caution">
    <text evidence="5">The sequence shown here is derived from an EMBL/GenBank/DDBJ whole genome shotgun (WGS) entry which is preliminary data.</text>
</comment>
<dbReference type="InterPro" id="IPR035915">
    <property type="entry name" value="Plakin_repeat_sf"/>
</dbReference>
<dbReference type="InterPro" id="IPR001101">
    <property type="entry name" value="Plectin_repeat"/>
</dbReference>
<feature type="region of interest" description="Disordered" evidence="4">
    <location>
        <begin position="2575"/>
        <end position="2624"/>
    </location>
</feature>
<feature type="region of interest" description="Disordered" evidence="4">
    <location>
        <begin position="3090"/>
        <end position="3139"/>
    </location>
</feature>
<dbReference type="Gene3D" id="3.90.1290.10">
    <property type="entry name" value="Plakin repeat"/>
    <property type="match status" value="10"/>
</dbReference>
<evidence type="ECO:0000256" key="3">
    <source>
        <dbReference type="ARBA" id="ARBA00022737"/>
    </source>
</evidence>
<evidence type="ECO:0000256" key="4">
    <source>
        <dbReference type="SAM" id="MobiDB-lite"/>
    </source>
</evidence>
<reference evidence="5 6" key="1">
    <citation type="submission" date="2024-08" db="EMBL/GenBank/DDBJ databases">
        <title>The draft genome of Apodemus speciosus.</title>
        <authorList>
            <person name="Nabeshima K."/>
            <person name="Suzuki S."/>
            <person name="Onuma M."/>
        </authorList>
    </citation>
    <scope>NUCLEOTIDE SEQUENCE [LARGE SCALE GENOMIC DNA]</scope>
    <source>
        <strain evidence="5">IB14-021</strain>
    </source>
</reference>
<dbReference type="PANTHER" id="PTHR23169">
    <property type="entry name" value="ENVOPLAKIN"/>
    <property type="match status" value="1"/>
</dbReference>
<dbReference type="SUPFAM" id="SSF75399">
    <property type="entry name" value="Plakin repeat"/>
    <property type="match status" value="10"/>
</dbReference>
<name>A0ABQ0FJP5_APOSI</name>
<keyword evidence="3" id="KW-0677">Repeat</keyword>
<feature type="compositionally biased region" description="Basic and acidic residues" evidence="4">
    <location>
        <begin position="3120"/>
        <end position="3137"/>
    </location>
</feature>
<dbReference type="Pfam" id="PF00681">
    <property type="entry name" value="Plectin"/>
    <property type="match status" value="18"/>
</dbReference>
<feature type="compositionally biased region" description="Basic and acidic residues" evidence="4">
    <location>
        <begin position="2579"/>
        <end position="2594"/>
    </location>
</feature>
<feature type="compositionally biased region" description="Basic and acidic residues" evidence="4">
    <location>
        <begin position="2605"/>
        <end position="2622"/>
    </location>
</feature>
<evidence type="ECO:0000313" key="5">
    <source>
        <dbReference type="EMBL" id="GAB1299483.1"/>
    </source>
</evidence>
<dbReference type="SMART" id="SM00250">
    <property type="entry name" value="PLEC"/>
    <property type="match status" value="41"/>
</dbReference>
<evidence type="ECO:0000256" key="2">
    <source>
        <dbReference type="ARBA" id="ARBA00022553"/>
    </source>
</evidence>
<keyword evidence="2" id="KW-0597">Phosphoprotein</keyword>
<comment type="similarity">
    <text evidence="1">Belongs to the plakin or cytolinker family.</text>
</comment>
<dbReference type="Proteomes" id="UP001623349">
    <property type="component" value="Unassembled WGS sequence"/>
</dbReference>
<proteinExistence type="inferred from homology"/>
<sequence>MTQADLRQVLRYQLSTMNGQAPPHDVVVANGTEKFIVPKIKKNQLGASTPSRPEAEAALPTPARSIAGVYVEASGQTQSIYAAMKKGLLSTGLGLTLLEAQAATGGIVDLAQSQLLPVSEALRRGLVGLELKEKLLAAERAVTGYPDPYGGEKLSLFQAIKKEVVDRALGWRLLEAQLATGGLVDPTQNVQVAPGLACQQGLLDKETWLSLVESEPSMGTPGFSDPNTLEQLPYSMLLGRCVQDPSSGLPLLPIKTTFHTLAGAASAAMLLEAGVLNEETVRGLQEGTLVVSDVGTRPEVRRYLEGTGGLAGIVLLPGGHKKSFFQAMVEHMLSKGIALQLLEAQAATRTLVHPTTGQRLWVEEAVKAGLVGPELHEQLLVAEQAVTGYYDPFSSSRIPLFQAMKKGLVDQPLALRLLDAQLATGGLICPAHRFRLPLDAALRFGCLDEETRQHLSQAMGFSDPTTHDRLRYEQLLALSVTDPETGLAFLPLPGMSHADEPQGPTFIDHRTRQVLSKATTSVSAGRYQGRPVSLWELLFSEAVPVKQRATLAQRYQEGTLSVEELAAELKSIVEQAAATAKVTFAGLRDTVTPGELLKAEIINQDLFEQLERGQTSAQDVGSLDSVQRYLQGTGCIAGLLLPDSQERLSIYEARSKGLLRPGTALILLEAQAATGFIIDPKENKRYSVEEALRAGVIGPDVYAKLLSAERAVTGYRDPYSGEQISLFQAMQKELIVRDHGIRLLEAQIATGGVIDPVHSHRVPVDVAYQRGYFDQMLNSILLDPSDDTKGFFDPNTHENLTYLQLLECCIRDSETGLHLLPLSGTRPQLVDSCTRQAFQNLLLSVKYGRFRGQRVSAWELINSEYFKEGWRRQLLQRYRQRKISLEQVSQLLEKEMRRWTDITLPALQGRVTAYQLLEAHIINQELLEQVLTGTVSPDALLHMGNVHSYLQGSGTVGGVLLQPSNQRISLYQAMKQKLLAPSVALALLEAQAATGAITDPCSMETLSVDEAVCRGVVGAEVYGQLKRAELSITGYRDPFSGKKVSLFRAMKKGLVPVEQATRLLEAQVSTGGVVDPTTHLHLPMPVAVQRDCIDREMEVALSRSPETFPTPDGRGHTSYAQLLEQCLQDKASGLHLLPLTEDAPSVPTDAQIQETLEASAGTEDGLSLWDLLTSCHFTEEQRRGFLEDVRVGKTSVPQLQDTVRSWVHAARLLARARITVPGPRGEVPATWLRDAGIITQETLEALAQGVQSPDEVAKQPAVKACLWGTGCVAGVLLQPSGTKLSIAQAVRDGFLPPGLGQQLLEAQVASGFLVNPLTNQRLSVEDAVKAGLVGTELSDQLRQVEKAVTGYSDPCSGGSLSLWQAMEKGLVTQSEALPLLQVQLATGGVVDPVHGVRLPQAVAYKLGFLDERTSRVLTATGKENKLFFDPNSRKKVTYQQLKELCVLDADTGLWLLPLPQDTVLEVDEHTAVALRAMKVAIHMGRFQGHSVSLWDLLHSEYVGGEKRRELVALCCSGRAAALRQVISMVTTLVEATEKQPPQATFKGLRKQVSAGDLFRSQLITKQTLDELNQGKRTVQEVAEMDSVRRSLEGGNFIAGVLIQETKEKMSIPEALRRHILRPGTALVLLEAQAATGFIIDPVENRKLTVEQAFQAGVFGKETYMKLLSAERAVTGYTDPYTGEQISLFQAMQRDLIVRDHGIRLLEAQIATGGIIDPVHSHRVPVDVAYQRGYFDEEMNRILADPSDDTKGFFDPNTHENLTYLQLLERCVEDPETGLYMLEIVKKGETYTYIDEATRQALRSRTVEMHVGKFASQTVSLWDLLSSQYFTEGRRRKLLQEYRARNIGLENLLEVITSTVEETEKQGQIFKVPGIHGDVTAAELFNSGILDKKTLDALQSGERACLDLHRLKDVNVYLEGSNCIAGVIAPLTQKVMSVYEASREELIPAGFAAQLLEAQAATGYLMDPCSLQRLGVEEAVAAGLVDEDLRERLLNAEKAAKGYKDPGTGETIPLFQAMEKKLVGREEALRLLEVQVATGGVIDPLHRHRVPLDTACQRGCLCDEMVVLVADQKHMRKRFVDPNTQEKVTYQELQDRCQREEKSGWALFPVVKDKKDMEYIDEATKRALEAEQVEVTVGRYRGQRLSVWELLNTEYVSKEKMIELVKLYKEDTARALQKVVKLILKMIADKEGKSRRLWFRGLRTQVTAEELLRSEVITKQTLEDLEEGRATVDQVEQREEVKRYLKGTSCIAASWCPCRRARPGTALVLLEAQAATGFIIDPVHNRRLSVDEAVAAGLVGGEIQEKLLSAERAVTGYTDPYTGEQISLFQAMQRDLIVKNHGIRLLEAQIATGGVIDPVHSHRVPVDVAYQRGYFDEEMNSILADPGDDTKGFFDPNTHENLTYLQLLRRCVRDPETGLYMLQLAAKGSSVHHLSEELRRALREARVTPGTGDFQGQSISVWELLFYREVPESLRQDLLRRYQAGGLTVQDVSTTLTSVLARAKDASPLADPQGALGRATMEVRRGHLQGREVPVWDILTSNYVSWDTRKELLAQFSSGTLTLPMLKRRLTTIVEEAEETRETEQLKKSSAHQRETGVGSSGTSPDKGDAQDNAESAKQHQEQTLRAATMQVPRGQFRDQKVSVWTVLFSSYLSETRREELLAQHLAGRLGVNELISLLLQVIEETEERLSKVSFRGLRRQVTASELCTSGILDRDTMRELAQGTKTIDEVTEMDSVKRYLGGTSCIAGVLVPVQGEPGRQEKMSIYQAMWKGVLRPGTALVLLEAQAATGFIIDPVHNRRLSVDEAVAAGLVGGEIQEKLLSAERAVTGSYTDPYTGEQISLFQAMQRELIVKDHGIRLLEAQIATGGVIDPVHSHRVPVDVAYQRGYFDEEMNSILADPGDDTKGFFDPNTHENLTYLQLLRRCVRDPETGLYMLQLAAKGSSVHHLSEELRRALREARVTPGTGDFQGQSISVWELLFYREVPESLRQDLLRRYQAGGLTVQDVSTTLTSVLARAKDASPLADPQGALGRATMEVRRGHLQGREVPVWDILTSNYVSWDTRKELLAQFSSGTLTLPMLKRRLTTIVEEAEETRETEQLKKSSAHQRETGVGSSGTSPDKGDAQDNAESAKQHQEQTLRAATMQVPRGQFRDQNVSVWTVLFSSYLSETRREELLAQHLAGRLGVNELISLLLQVIEETEERLSKVSFRGLRRQVTASELCTSGILDRDTMRELAQGTKTIDEVTEMDSVKRYLGGTSCIAGVLVPVQESPAVRRR</sequence>
<gene>
    <name evidence="5" type="ORF">APTSU1_001471900</name>
</gene>
<feature type="compositionally biased region" description="Basic and acidic residues" evidence="4">
    <location>
        <begin position="3094"/>
        <end position="3109"/>
    </location>
</feature>
<dbReference type="InterPro" id="IPR043197">
    <property type="entry name" value="Plakin"/>
</dbReference>
<evidence type="ECO:0000256" key="1">
    <source>
        <dbReference type="ARBA" id="ARBA00009109"/>
    </source>
</evidence>
<accession>A0ABQ0FJP5</accession>
<evidence type="ECO:0000313" key="6">
    <source>
        <dbReference type="Proteomes" id="UP001623349"/>
    </source>
</evidence>
<protein>
    <submittedName>
        <fullName evidence="5">Epiplakin</fullName>
    </submittedName>
</protein>